<evidence type="ECO:0000313" key="1">
    <source>
        <dbReference type="EMBL" id="KAJ5112114.1"/>
    </source>
</evidence>
<sequence>MAAPAQAIWDPLSVLHAYRHLYRQGLKVIRYSKPSRYVLRATLRTAFRETPREQFDASRVANTLRFLERAADTIGFEHRIVKNLLVTRYWETTPIGKDSRILRNLGLGNMESRLRKSAHQHFDLTLERLNESLGTCLR</sequence>
<dbReference type="RefSeq" id="XP_056479887.1">
    <property type="nucleotide sequence ID" value="XM_056612663.1"/>
</dbReference>
<proteinExistence type="predicted"/>
<dbReference type="GeneID" id="81351642"/>
<accession>A0A9W9G4Z1</accession>
<dbReference type="AlphaFoldDB" id="A0A9W9G4Z1"/>
<dbReference type="EMBL" id="JAPQKI010000001">
    <property type="protein sequence ID" value="KAJ5112114.1"/>
    <property type="molecule type" value="Genomic_DNA"/>
</dbReference>
<dbReference type="OrthoDB" id="4392610at2759"/>
<name>A0A9W9G4Z1_9EURO</name>
<dbReference type="Proteomes" id="UP001149074">
    <property type="component" value="Unassembled WGS sequence"/>
</dbReference>
<organism evidence="1 2">
    <name type="scientific">Penicillium argentinense</name>
    <dbReference type="NCBI Taxonomy" id="1131581"/>
    <lineage>
        <taxon>Eukaryota</taxon>
        <taxon>Fungi</taxon>
        <taxon>Dikarya</taxon>
        <taxon>Ascomycota</taxon>
        <taxon>Pezizomycotina</taxon>
        <taxon>Eurotiomycetes</taxon>
        <taxon>Eurotiomycetidae</taxon>
        <taxon>Eurotiales</taxon>
        <taxon>Aspergillaceae</taxon>
        <taxon>Penicillium</taxon>
    </lineage>
</organism>
<reference evidence="1" key="1">
    <citation type="submission" date="2022-11" db="EMBL/GenBank/DDBJ databases">
        <authorList>
            <person name="Petersen C."/>
        </authorList>
    </citation>
    <scope>NUCLEOTIDE SEQUENCE</scope>
    <source>
        <strain evidence="1">IBT 30761</strain>
    </source>
</reference>
<protein>
    <submittedName>
        <fullName evidence="1">Uncharacterized protein</fullName>
    </submittedName>
</protein>
<keyword evidence="2" id="KW-1185">Reference proteome</keyword>
<evidence type="ECO:0000313" key="2">
    <source>
        <dbReference type="Proteomes" id="UP001149074"/>
    </source>
</evidence>
<reference evidence="1" key="2">
    <citation type="journal article" date="2023" name="IMA Fungus">
        <title>Comparative genomic study of the Penicillium genus elucidates a diverse pangenome and 15 lateral gene transfer events.</title>
        <authorList>
            <person name="Petersen C."/>
            <person name="Sorensen T."/>
            <person name="Nielsen M.R."/>
            <person name="Sondergaard T.E."/>
            <person name="Sorensen J.L."/>
            <person name="Fitzpatrick D.A."/>
            <person name="Frisvad J.C."/>
            <person name="Nielsen K.L."/>
        </authorList>
    </citation>
    <scope>NUCLEOTIDE SEQUENCE</scope>
    <source>
        <strain evidence="1">IBT 30761</strain>
    </source>
</reference>
<comment type="caution">
    <text evidence="1">The sequence shown here is derived from an EMBL/GenBank/DDBJ whole genome shotgun (WGS) entry which is preliminary data.</text>
</comment>
<gene>
    <name evidence="1" type="ORF">N7532_000159</name>
</gene>